<dbReference type="PROSITE" id="PS50005">
    <property type="entry name" value="TPR"/>
    <property type="match status" value="1"/>
</dbReference>
<dbReference type="SUPFAM" id="SSF48452">
    <property type="entry name" value="TPR-like"/>
    <property type="match status" value="1"/>
</dbReference>
<evidence type="ECO:0000313" key="4">
    <source>
        <dbReference type="EMBL" id="MFC7386806.1"/>
    </source>
</evidence>
<dbReference type="Pfam" id="PF00931">
    <property type="entry name" value="NB-ARC"/>
    <property type="match status" value="1"/>
</dbReference>
<gene>
    <name evidence="4" type="ORF">ACFQSB_31670</name>
</gene>
<feature type="compositionally biased region" description="Basic and acidic residues" evidence="2">
    <location>
        <begin position="1"/>
        <end position="11"/>
    </location>
</feature>
<dbReference type="Pfam" id="PF13374">
    <property type="entry name" value="TPR_10"/>
    <property type="match status" value="1"/>
</dbReference>
<keyword evidence="1" id="KW-0802">TPR repeat</keyword>
<organism evidence="4 5">
    <name type="scientific">Sphaerisporangium rhizosphaerae</name>
    <dbReference type="NCBI Taxonomy" id="2269375"/>
    <lineage>
        <taxon>Bacteria</taxon>
        <taxon>Bacillati</taxon>
        <taxon>Actinomycetota</taxon>
        <taxon>Actinomycetes</taxon>
        <taxon>Streptosporangiales</taxon>
        <taxon>Streptosporangiaceae</taxon>
        <taxon>Sphaerisporangium</taxon>
    </lineage>
</organism>
<dbReference type="Gene3D" id="3.40.50.300">
    <property type="entry name" value="P-loop containing nucleotide triphosphate hydrolases"/>
    <property type="match status" value="1"/>
</dbReference>
<evidence type="ECO:0000313" key="5">
    <source>
        <dbReference type="Proteomes" id="UP001596496"/>
    </source>
</evidence>
<dbReference type="Pfam" id="PF13424">
    <property type="entry name" value="TPR_12"/>
    <property type="match status" value="1"/>
</dbReference>
<evidence type="ECO:0000256" key="2">
    <source>
        <dbReference type="SAM" id="MobiDB-lite"/>
    </source>
</evidence>
<feature type="repeat" description="TPR" evidence="1">
    <location>
        <begin position="561"/>
        <end position="594"/>
    </location>
</feature>
<comment type="caution">
    <text evidence="4">The sequence shown here is derived from an EMBL/GenBank/DDBJ whole genome shotgun (WGS) entry which is preliminary data.</text>
</comment>
<feature type="domain" description="NB-ARC" evidence="3">
    <location>
        <begin position="100"/>
        <end position="249"/>
    </location>
</feature>
<dbReference type="EMBL" id="JBHTCG010000030">
    <property type="protein sequence ID" value="MFC7386806.1"/>
    <property type="molecule type" value="Genomic_DNA"/>
</dbReference>
<sequence>MSAADERREDSPDSPAAGVTNEVSGIVSGPVVQAGAIHGDVRITVETRERPPPPAQLAPPPAVFDGRDDELARLDRYLAERFPAEASGQARTRPAGAAAPNVLVIHGVGGVGKSALALAWSQRVRDRFADGQLYAELRGPVPGAAAHPGEVLERFLRALDVAAPHLPPALDERVALYRSVTAGRRLLVMLDDALSAAQVRAILPASAESLVVVTTRHRLSGLVVEGARFVELSPLSEQEALGLLTRMLGPERTGAEPVAALDLVTLCGRLPIAVCACAARLALRPLWTIERVVRELADARHRLSALGADRDLSPQAAFDVSYEALESDQARLYRMLGLHPGPAFGTGAAAAAGDIDEGRAFRILDELAGAGLVEPQEQDRFRFHDLVHVHAHDKALGVEPAQECRAAFVRVATWYLESAVAADLVVVPGRWHLGPVYETAGAAAPAFEGPARALDWLENELPNLRAVLARARGEGLNEIAWQLTEAMWGLFLSRKHYDAWVDTHEVGLAAARACADPLAESRMLLATATAHLNLQNFPRAAEHCLRAVELERSAGHPIGEASALSSLGVAYLGMRLPDRAMERFRRALAIHEELGRPRGVALMTRRIGEAYRDLGRHDDAVAYLERAHESFRRLADPYNQARTLTGLGQTHLLAGRPREAVRPLTEALAIAGEIGARFEQANIRLPLAEALAGVGDRPGALGHLARAVEIFTELGAPQGEQARRRLDSLAAEPPR</sequence>
<dbReference type="SMART" id="SM00028">
    <property type="entry name" value="TPR"/>
    <property type="match status" value="4"/>
</dbReference>
<evidence type="ECO:0000259" key="3">
    <source>
        <dbReference type="Pfam" id="PF00931"/>
    </source>
</evidence>
<dbReference type="InterPro" id="IPR011990">
    <property type="entry name" value="TPR-like_helical_dom_sf"/>
</dbReference>
<protein>
    <submittedName>
        <fullName evidence="4">ATP-binding protein</fullName>
    </submittedName>
</protein>
<dbReference type="Proteomes" id="UP001596496">
    <property type="component" value="Unassembled WGS sequence"/>
</dbReference>
<feature type="region of interest" description="Disordered" evidence="2">
    <location>
        <begin position="1"/>
        <end position="24"/>
    </location>
</feature>
<keyword evidence="5" id="KW-1185">Reference proteome</keyword>
<keyword evidence="4" id="KW-0067">ATP-binding</keyword>
<dbReference type="InterPro" id="IPR002182">
    <property type="entry name" value="NB-ARC"/>
</dbReference>
<dbReference type="PANTHER" id="PTHR47691:SF3">
    <property type="entry name" value="HTH-TYPE TRANSCRIPTIONAL REGULATOR RV0890C-RELATED"/>
    <property type="match status" value="1"/>
</dbReference>
<dbReference type="InterPro" id="IPR027417">
    <property type="entry name" value="P-loop_NTPase"/>
</dbReference>
<keyword evidence="4" id="KW-0547">Nucleotide-binding</keyword>
<accession>A0ABW2PHY4</accession>
<proteinExistence type="predicted"/>
<dbReference type="InterPro" id="IPR019734">
    <property type="entry name" value="TPR_rpt"/>
</dbReference>
<evidence type="ECO:0000256" key="1">
    <source>
        <dbReference type="PROSITE-ProRule" id="PRU00339"/>
    </source>
</evidence>
<dbReference type="GO" id="GO:0005524">
    <property type="term" value="F:ATP binding"/>
    <property type="evidence" value="ECO:0007669"/>
    <property type="project" value="UniProtKB-KW"/>
</dbReference>
<reference evidence="5" key="1">
    <citation type="journal article" date="2019" name="Int. J. Syst. Evol. Microbiol.">
        <title>The Global Catalogue of Microorganisms (GCM) 10K type strain sequencing project: providing services to taxonomists for standard genome sequencing and annotation.</title>
        <authorList>
            <consortium name="The Broad Institute Genomics Platform"/>
            <consortium name="The Broad Institute Genome Sequencing Center for Infectious Disease"/>
            <person name="Wu L."/>
            <person name="Ma J."/>
        </authorList>
    </citation>
    <scope>NUCLEOTIDE SEQUENCE [LARGE SCALE GENOMIC DNA]</scope>
    <source>
        <strain evidence="5">CECT 7649</strain>
    </source>
</reference>
<dbReference type="PANTHER" id="PTHR47691">
    <property type="entry name" value="REGULATOR-RELATED"/>
    <property type="match status" value="1"/>
</dbReference>
<name>A0ABW2PHY4_9ACTN</name>
<dbReference type="PRINTS" id="PR00364">
    <property type="entry name" value="DISEASERSIST"/>
</dbReference>
<dbReference type="SUPFAM" id="SSF52540">
    <property type="entry name" value="P-loop containing nucleoside triphosphate hydrolases"/>
    <property type="match status" value="1"/>
</dbReference>
<dbReference type="RefSeq" id="WP_380830525.1">
    <property type="nucleotide sequence ID" value="NZ_JBHTCG010000030.1"/>
</dbReference>
<dbReference type="Gene3D" id="1.25.40.10">
    <property type="entry name" value="Tetratricopeptide repeat domain"/>
    <property type="match status" value="1"/>
</dbReference>